<dbReference type="InterPro" id="IPR051534">
    <property type="entry name" value="CBASS_pafABC_assoc_protein"/>
</dbReference>
<organism evidence="4 5">
    <name type="scientific">Fulvivirga sediminis</name>
    <dbReference type="NCBI Taxonomy" id="2803949"/>
    <lineage>
        <taxon>Bacteria</taxon>
        <taxon>Pseudomonadati</taxon>
        <taxon>Bacteroidota</taxon>
        <taxon>Cytophagia</taxon>
        <taxon>Cytophagales</taxon>
        <taxon>Fulvivirgaceae</taxon>
        <taxon>Fulvivirga</taxon>
    </lineage>
</organism>
<dbReference type="Pfam" id="PF13280">
    <property type="entry name" value="WYL"/>
    <property type="match status" value="1"/>
</dbReference>
<evidence type="ECO:0000256" key="1">
    <source>
        <dbReference type="ARBA" id="ARBA00023015"/>
    </source>
</evidence>
<dbReference type="InterPro" id="IPR013196">
    <property type="entry name" value="HTH_11"/>
</dbReference>
<feature type="domain" description="HTH deoR-type" evidence="3">
    <location>
        <begin position="7"/>
        <end position="62"/>
    </location>
</feature>
<dbReference type="GO" id="GO:0003700">
    <property type="term" value="F:DNA-binding transcription factor activity"/>
    <property type="evidence" value="ECO:0007669"/>
    <property type="project" value="InterPro"/>
</dbReference>
<dbReference type="Gene3D" id="1.10.10.10">
    <property type="entry name" value="Winged helix-like DNA-binding domain superfamily/Winged helix DNA-binding domain"/>
    <property type="match status" value="1"/>
</dbReference>
<dbReference type="Pfam" id="PF08279">
    <property type="entry name" value="HTH_11"/>
    <property type="match status" value="1"/>
</dbReference>
<protein>
    <submittedName>
        <fullName evidence="4">YafY family transcriptional regulator</fullName>
    </submittedName>
</protein>
<dbReference type="AlphaFoldDB" id="A0A937FAX3"/>
<dbReference type="PANTHER" id="PTHR34580">
    <property type="match status" value="1"/>
</dbReference>
<dbReference type="SUPFAM" id="SSF46785">
    <property type="entry name" value="Winged helix' DNA-binding domain"/>
    <property type="match status" value="1"/>
</dbReference>
<dbReference type="PROSITE" id="PS52050">
    <property type="entry name" value="WYL"/>
    <property type="match status" value="1"/>
</dbReference>
<evidence type="ECO:0000313" key="4">
    <source>
        <dbReference type="EMBL" id="MBL3657123.1"/>
    </source>
</evidence>
<dbReference type="InterPro" id="IPR001034">
    <property type="entry name" value="DeoR_HTH"/>
</dbReference>
<name>A0A937FAX3_9BACT</name>
<evidence type="ECO:0000256" key="2">
    <source>
        <dbReference type="ARBA" id="ARBA00023163"/>
    </source>
</evidence>
<dbReference type="EMBL" id="JAESIY010000007">
    <property type="protein sequence ID" value="MBL3657123.1"/>
    <property type="molecule type" value="Genomic_DNA"/>
</dbReference>
<dbReference type="PROSITE" id="PS51000">
    <property type="entry name" value="HTH_DEOR_2"/>
    <property type="match status" value="1"/>
</dbReference>
<keyword evidence="1" id="KW-0805">Transcription regulation</keyword>
<evidence type="ECO:0000259" key="3">
    <source>
        <dbReference type="PROSITE" id="PS51000"/>
    </source>
</evidence>
<dbReference type="InterPro" id="IPR026881">
    <property type="entry name" value="WYL_dom"/>
</dbReference>
<dbReference type="InterPro" id="IPR036390">
    <property type="entry name" value="WH_DNA-bd_sf"/>
</dbReference>
<dbReference type="PANTHER" id="PTHR34580:SF1">
    <property type="entry name" value="PROTEIN PAFC"/>
    <property type="match status" value="1"/>
</dbReference>
<gene>
    <name evidence="4" type="ORF">JL102_13330</name>
</gene>
<accession>A0A937FAX3</accession>
<proteinExistence type="predicted"/>
<keyword evidence="2" id="KW-0804">Transcription</keyword>
<keyword evidence="5" id="KW-1185">Reference proteome</keyword>
<sequence>MAKDKPRLARLTAIITQLQSKRLVTARDIADKHNISIRTVYRDIRTLEQSGIPVITEEGRGYTIMKGYNLPPIMFSEEEANALITAEQIIRNNPDQSLIKAYKSATEKIRSTMRYTQKEKVDLLSRRLQVRNYNLDNPGSDHLIKIQTAIIEYRLVSIKYHSLQNKSTERQIEPFALVQTQENWVLIAHCRLREDFRSFRLDCIKELKVHDETFDPHDISLEKYFEELSKKWTNP</sequence>
<dbReference type="Proteomes" id="UP000659388">
    <property type="component" value="Unassembled WGS sequence"/>
</dbReference>
<comment type="caution">
    <text evidence="4">The sequence shown here is derived from an EMBL/GenBank/DDBJ whole genome shotgun (WGS) entry which is preliminary data.</text>
</comment>
<reference evidence="4" key="1">
    <citation type="submission" date="2021-01" db="EMBL/GenBank/DDBJ databases">
        <title>Fulvivirga kasyanovii gen. nov., sp nov., a novel member of the phylum Bacteroidetes isolated from seawater in a mussel farm.</title>
        <authorList>
            <person name="Zhao L.-H."/>
            <person name="Wang Z.-J."/>
        </authorList>
    </citation>
    <scope>NUCLEOTIDE SEQUENCE</scope>
    <source>
        <strain evidence="4">2943</strain>
    </source>
</reference>
<dbReference type="RefSeq" id="WP_202244918.1">
    <property type="nucleotide sequence ID" value="NZ_JAESIY010000007.1"/>
</dbReference>
<evidence type="ECO:0000313" key="5">
    <source>
        <dbReference type="Proteomes" id="UP000659388"/>
    </source>
</evidence>
<dbReference type="InterPro" id="IPR036388">
    <property type="entry name" value="WH-like_DNA-bd_sf"/>
</dbReference>